<dbReference type="RefSeq" id="WP_143380456.1">
    <property type="nucleotide sequence ID" value="NZ_CP041637.1"/>
</dbReference>
<evidence type="ECO:0000313" key="1">
    <source>
        <dbReference type="EMBL" id="QDO93554.1"/>
    </source>
</evidence>
<protein>
    <submittedName>
        <fullName evidence="1">Alpha/beta hydrolase</fullName>
    </submittedName>
</protein>
<dbReference type="PANTHER" id="PTHR48098">
    <property type="entry name" value="ENTEROCHELIN ESTERASE-RELATED"/>
    <property type="match status" value="1"/>
</dbReference>
<dbReference type="PANTHER" id="PTHR48098:SF6">
    <property type="entry name" value="FERRI-BACILLIBACTIN ESTERASE BESA"/>
    <property type="match status" value="1"/>
</dbReference>
<dbReference type="InterPro" id="IPR050583">
    <property type="entry name" value="Mycobacterial_A85_antigen"/>
</dbReference>
<dbReference type="GO" id="GO:0016787">
    <property type="term" value="F:hydrolase activity"/>
    <property type="evidence" value="ECO:0007669"/>
    <property type="project" value="UniProtKB-KW"/>
</dbReference>
<dbReference type="Gene3D" id="3.40.50.1820">
    <property type="entry name" value="alpha/beta hydrolase"/>
    <property type="match status" value="1"/>
</dbReference>
<proteinExistence type="predicted"/>
<dbReference type="Proteomes" id="UP000319209">
    <property type="component" value="Chromosome"/>
</dbReference>
<accession>A0A516GPV2</accession>
<organism evidence="1 2">
    <name type="scientific">Formosa sediminum</name>
    <dbReference type="NCBI Taxonomy" id="2594004"/>
    <lineage>
        <taxon>Bacteria</taxon>
        <taxon>Pseudomonadati</taxon>
        <taxon>Bacteroidota</taxon>
        <taxon>Flavobacteriia</taxon>
        <taxon>Flavobacteriales</taxon>
        <taxon>Flavobacteriaceae</taxon>
        <taxon>Formosa</taxon>
    </lineage>
</organism>
<dbReference type="KEGG" id="fop:FNB79_06040"/>
<reference evidence="1 2" key="1">
    <citation type="submission" date="2019-07" db="EMBL/GenBank/DDBJ databases">
        <title>Genome sequencing for Formosa sp. PS13.</title>
        <authorList>
            <person name="Park S.-J."/>
        </authorList>
    </citation>
    <scope>NUCLEOTIDE SEQUENCE [LARGE SCALE GENOMIC DNA]</scope>
    <source>
        <strain evidence="1 2">PS13</strain>
    </source>
</reference>
<name>A0A516GPV2_9FLAO</name>
<dbReference type="OrthoDB" id="9784036at2"/>
<dbReference type="AlphaFoldDB" id="A0A516GPV2"/>
<dbReference type="SUPFAM" id="SSF53474">
    <property type="entry name" value="alpha/beta-Hydrolases"/>
    <property type="match status" value="1"/>
</dbReference>
<sequence length="294" mass="33973">MNSQIKISEIPEAKIVSGTLFRVSEFPSKYITPRTVDIWLPKGYSKTKKYAVLYMHDGQMLFDASTTWNKQEWMADEVASELMMSHKTKDFIIVGIHNISETRYADLFPKKTINYLNDEEKTAFLAYAKTDKPHLEFKGDDYLKYLVKEIKPYVDSHFSTLKNQENTFVAGSSMGGLMSWYAICEYPDVFAGAACISTHWPGANPELDGPFPKAFFSYIKANMPDPETHKLYFDFGTKTLDQYYPQYEEYVNTLFLNAGYTTTNFKNEKFEGADHSEASWQKRLDIPFIFLMTK</sequence>
<gene>
    <name evidence="1" type="ORF">FNB79_06040</name>
</gene>
<keyword evidence="1" id="KW-0378">Hydrolase</keyword>
<dbReference type="EMBL" id="CP041637">
    <property type="protein sequence ID" value="QDO93554.1"/>
    <property type="molecule type" value="Genomic_DNA"/>
</dbReference>
<keyword evidence="2" id="KW-1185">Reference proteome</keyword>
<dbReference type="Pfam" id="PF00756">
    <property type="entry name" value="Esterase"/>
    <property type="match status" value="1"/>
</dbReference>
<evidence type="ECO:0000313" key="2">
    <source>
        <dbReference type="Proteomes" id="UP000319209"/>
    </source>
</evidence>
<dbReference type="InterPro" id="IPR029058">
    <property type="entry name" value="AB_hydrolase_fold"/>
</dbReference>
<dbReference type="InterPro" id="IPR000801">
    <property type="entry name" value="Esterase-like"/>
</dbReference>